<reference evidence="3 4" key="1">
    <citation type="submission" date="2018-07" db="EMBL/GenBank/DDBJ databases">
        <title>Genome sequence of Nitratireductor thuwali#1536.</title>
        <authorList>
            <person name="Michoud G."/>
            <person name="Merlino G."/>
            <person name="Sefrji F.O."/>
            <person name="Daffonchio D."/>
        </authorList>
    </citation>
    <scope>NUCLEOTIDE SEQUENCE [LARGE SCALE GENOMIC DNA]</scope>
    <source>
        <strain evidence="3 4">Nit1536</strain>
        <plasmid evidence="3 4">p1536_2</plasmid>
    </source>
</reference>
<name>A0ABY5MTD1_9HYPH</name>
<evidence type="ECO:0000313" key="3">
    <source>
        <dbReference type="EMBL" id="UUP20084.1"/>
    </source>
</evidence>
<organism evidence="3 4">
    <name type="scientific">Nitratireductor thuwali</name>
    <dbReference type="NCBI Taxonomy" id="2267699"/>
    <lineage>
        <taxon>Bacteria</taxon>
        <taxon>Pseudomonadati</taxon>
        <taxon>Pseudomonadota</taxon>
        <taxon>Alphaproteobacteria</taxon>
        <taxon>Hyphomicrobiales</taxon>
        <taxon>Phyllobacteriaceae</taxon>
        <taxon>Nitratireductor</taxon>
    </lineage>
</organism>
<keyword evidence="4" id="KW-1185">Reference proteome</keyword>
<evidence type="ECO:0000256" key="2">
    <source>
        <dbReference type="SAM" id="SignalP"/>
    </source>
</evidence>
<proteinExistence type="predicted"/>
<keyword evidence="3" id="KW-0614">Plasmid</keyword>
<dbReference type="PANTHER" id="PTHR33376">
    <property type="match status" value="1"/>
</dbReference>
<dbReference type="InterPro" id="IPR018389">
    <property type="entry name" value="DctP_fam"/>
</dbReference>
<dbReference type="SUPFAM" id="SSF53850">
    <property type="entry name" value="Periplasmic binding protein-like II"/>
    <property type="match status" value="1"/>
</dbReference>
<dbReference type="EMBL" id="CP030943">
    <property type="protein sequence ID" value="UUP20084.1"/>
    <property type="molecule type" value="Genomic_DNA"/>
</dbReference>
<accession>A0ABY5MTD1</accession>
<evidence type="ECO:0000313" key="4">
    <source>
        <dbReference type="Proteomes" id="UP001342418"/>
    </source>
</evidence>
<dbReference type="PANTHER" id="PTHR33376:SF15">
    <property type="entry name" value="BLL6794 PROTEIN"/>
    <property type="match status" value="1"/>
</dbReference>
<evidence type="ECO:0000256" key="1">
    <source>
        <dbReference type="ARBA" id="ARBA00022729"/>
    </source>
</evidence>
<dbReference type="Proteomes" id="UP001342418">
    <property type="component" value="Plasmid p1536_2"/>
</dbReference>
<gene>
    <name evidence="3" type="ORF">NTH_04599</name>
</gene>
<feature type="signal peptide" evidence="2">
    <location>
        <begin position="1"/>
        <end position="24"/>
    </location>
</feature>
<keyword evidence="1 2" id="KW-0732">Signal</keyword>
<sequence length="354" mass="38382">MRISTFKAAGIAFVLALTGSTALAETDVRLSYNQPETSAAWQQVMAPYADRLENLSEGELKVQRYPGEVLHPVADGFRAAATGITDVTSAWPLYQASSFTLFHGLGLPGAMPTSDIATVRVMDELYAKYLRDEYENLRVKLAFDASTPSYDILASKPINSLEDLKGLSIRAGGATATEIVERLGGTPVTMSITDAYTAFQQGVVDGIILSSADMVAYRMIEVGKHYYQIGVARIAIPHAISAQFYDGLSDDLKAVFAEAGNEAGYDYARMYMGLTQNALTEMGKAGVTIVQPSEQDKQKIAELLAPMWDEFVAKNGGENSAAARFVADMRALRDKYEGMSDEEILALPPVEGLR</sequence>
<feature type="chain" id="PRO_5046997712" evidence="2">
    <location>
        <begin position="25"/>
        <end position="354"/>
    </location>
</feature>
<dbReference type="NCBIfam" id="NF037995">
    <property type="entry name" value="TRAP_S1"/>
    <property type="match status" value="1"/>
</dbReference>
<geneLocation type="plasmid" evidence="3 4">
    <name>p1536_2</name>
</geneLocation>
<dbReference type="Gene3D" id="3.40.190.170">
    <property type="entry name" value="Bacterial extracellular solute-binding protein, family 7"/>
    <property type="match status" value="1"/>
</dbReference>
<dbReference type="InterPro" id="IPR038404">
    <property type="entry name" value="TRAP_DctP_sf"/>
</dbReference>
<dbReference type="Pfam" id="PF03480">
    <property type="entry name" value="DctP"/>
    <property type="match status" value="1"/>
</dbReference>
<protein>
    <submittedName>
        <fullName evidence="3">Solute-binding protein</fullName>
    </submittedName>
</protein>